<dbReference type="Pfam" id="PF08681">
    <property type="entry name" value="TacA1"/>
    <property type="match status" value="1"/>
</dbReference>
<dbReference type="InterPro" id="IPR010985">
    <property type="entry name" value="Ribbon_hlx_hlx"/>
</dbReference>
<keyword evidence="5" id="KW-1185">Reference proteome</keyword>
<dbReference type="RefSeq" id="WP_343974644.1">
    <property type="nucleotide sequence ID" value="NZ_BAAAGK010000125.1"/>
</dbReference>
<protein>
    <submittedName>
        <fullName evidence="4">DUF1778 domain-containing protein</fullName>
    </submittedName>
</protein>
<sequence length="103" mass="11617">MIRPMPGSTASPRNDTRSRLEVRISAEDKNLIEQATRAGRETITGFVMRAALNAAEEVMRRERITVVPPDFFEAIIDSLDAPPQRNEALTRAAKESREIPKRK</sequence>
<feature type="region of interest" description="Disordered" evidence="3">
    <location>
        <begin position="1"/>
        <end position="22"/>
    </location>
</feature>
<dbReference type="InterPro" id="IPR014795">
    <property type="entry name" value="TacA_1-like"/>
</dbReference>
<dbReference type="PANTHER" id="PTHR35401">
    <property type="entry name" value="COPG FAMILY HELIX-TURN-HELIX PROTEIN-RELATED-RELATED"/>
    <property type="match status" value="1"/>
</dbReference>
<dbReference type="EMBL" id="JBHTEE010000001">
    <property type="protein sequence ID" value="MFC7598714.1"/>
    <property type="molecule type" value="Genomic_DNA"/>
</dbReference>
<reference evidence="5" key="1">
    <citation type="journal article" date="2019" name="Int. J. Syst. Evol. Microbiol.">
        <title>The Global Catalogue of Microorganisms (GCM) 10K type strain sequencing project: providing services to taxonomists for standard genome sequencing and annotation.</title>
        <authorList>
            <consortium name="The Broad Institute Genomics Platform"/>
            <consortium name="The Broad Institute Genome Sequencing Center for Infectious Disease"/>
            <person name="Wu L."/>
            <person name="Ma J."/>
        </authorList>
    </citation>
    <scope>NUCLEOTIDE SEQUENCE [LARGE SCALE GENOMIC DNA]</scope>
    <source>
        <strain evidence="5">JCM 10083</strain>
    </source>
</reference>
<evidence type="ECO:0000256" key="2">
    <source>
        <dbReference type="ARBA" id="ARBA00049988"/>
    </source>
</evidence>
<evidence type="ECO:0000313" key="4">
    <source>
        <dbReference type="EMBL" id="MFC7598714.1"/>
    </source>
</evidence>
<gene>
    <name evidence="4" type="ORF">ACFQVD_01190</name>
</gene>
<proteinExistence type="inferred from homology"/>
<name>A0ABW2SRS1_9ACTN</name>
<accession>A0ABW2SRS1</accession>
<dbReference type="Gene3D" id="1.20.5.780">
    <property type="entry name" value="Single helix bin"/>
    <property type="match status" value="1"/>
</dbReference>
<evidence type="ECO:0000313" key="5">
    <source>
        <dbReference type="Proteomes" id="UP001596514"/>
    </source>
</evidence>
<evidence type="ECO:0000256" key="3">
    <source>
        <dbReference type="SAM" id="MobiDB-lite"/>
    </source>
</evidence>
<dbReference type="SUPFAM" id="SSF47598">
    <property type="entry name" value="Ribbon-helix-helix"/>
    <property type="match status" value="1"/>
</dbReference>
<keyword evidence="1" id="KW-1277">Toxin-antitoxin system</keyword>
<evidence type="ECO:0000256" key="1">
    <source>
        <dbReference type="ARBA" id="ARBA00022649"/>
    </source>
</evidence>
<comment type="caution">
    <text evidence="4">The sequence shown here is derived from an EMBL/GenBank/DDBJ whole genome shotgun (WGS) entry which is preliminary data.</text>
</comment>
<organism evidence="4 5">
    <name type="scientific">Streptosporangium amethystogenes subsp. fukuiense</name>
    <dbReference type="NCBI Taxonomy" id="698418"/>
    <lineage>
        <taxon>Bacteria</taxon>
        <taxon>Bacillati</taxon>
        <taxon>Actinomycetota</taxon>
        <taxon>Actinomycetes</taxon>
        <taxon>Streptosporangiales</taxon>
        <taxon>Streptosporangiaceae</taxon>
        <taxon>Streptosporangium</taxon>
    </lineage>
</organism>
<comment type="similarity">
    <text evidence="2">Belongs to the TacA antitoxin family.</text>
</comment>
<dbReference type="Proteomes" id="UP001596514">
    <property type="component" value="Unassembled WGS sequence"/>
</dbReference>